<comment type="caution">
    <text evidence="10">The sequence shown here is derived from an EMBL/GenBank/DDBJ whole genome shotgun (WGS) entry which is preliminary data.</text>
</comment>
<protein>
    <recommendedName>
        <fullName evidence="2">RBR-type E3 ubiquitin transferase</fullName>
        <ecNumber evidence="2">2.3.2.31</ecNumber>
    </recommendedName>
</protein>
<dbReference type="InterPro" id="IPR013083">
    <property type="entry name" value="Znf_RING/FYVE/PHD"/>
</dbReference>
<proteinExistence type="predicted"/>
<dbReference type="InterPro" id="IPR044066">
    <property type="entry name" value="TRIAD_supradom"/>
</dbReference>
<dbReference type="Gene3D" id="1.20.120.1750">
    <property type="match status" value="1"/>
</dbReference>
<dbReference type="AlphaFoldDB" id="A0AAW0D6S4"/>
<keyword evidence="4" id="KW-0479">Metal-binding</keyword>
<evidence type="ECO:0000256" key="6">
    <source>
        <dbReference type="ARBA" id="ARBA00022771"/>
    </source>
</evidence>
<comment type="catalytic activity">
    <reaction evidence="1">
        <text>[E2 ubiquitin-conjugating enzyme]-S-ubiquitinyl-L-cysteine + [acceptor protein]-L-lysine = [E2 ubiquitin-conjugating enzyme]-L-cysteine + [acceptor protein]-N(6)-ubiquitinyl-L-lysine.</text>
        <dbReference type="EC" id="2.3.2.31"/>
    </reaction>
</comment>
<dbReference type="Gene3D" id="3.30.40.10">
    <property type="entry name" value="Zinc/RING finger domain, C3HC4 (zinc finger)"/>
    <property type="match status" value="1"/>
</dbReference>
<dbReference type="Pfam" id="PF22191">
    <property type="entry name" value="IBR_1"/>
    <property type="match status" value="1"/>
</dbReference>
<dbReference type="EC" id="2.3.2.31" evidence="2"/>
<evidence type="ECO:0000256" key="8">
    <source>
        <dbReference type="ARBA" id="ARBA00022833"/>
    </source>
</evidence>
<dbReference type="Proteomes" id="UP001362999">
    <property type="component" value="Unassembled WGS sequence"/>
</dbReference>
<dbReference type="Pfam" id="PF01485">
    <property type="entry name" value="IBR"/>
    <property type="match status" value="1"/>
</dbReference>
<feature type="domain" description="RING-type" evidence="9">
    <location>
        <begin position="91"/>
        <end position="334"/>
    </location>
</feature>
<dbReference type="SUPFAM" id="SSF57850">
    <property type="entry name" value="RING/U-box"/>
    <property type="match status" value="2"/>
</dbReference>
<gene>
    <name evidence="10" type="ORF">R3P38DRAFT_81759</name>
</gene>
<keyword evidence="11" id="KW-1185">Reference proteome</keyword>
<dbReference type="CDD" id="cd22584">
    <property type="entry name" value="Rcat_RBR_unk"/>
    <property type="match status" value="1"/>
</dbReference>
<dbReference type="GO" id="GO:0016567">
    <property type="term" value="P:protein ubiquitination"/>
    <property type="evidence" value="ECO:0007669"/>
    <property type="project" value="InterPro"/>
</dbReference>
<organism evidence="10 11">
    <name type="scientific">Favolaschia claudopus</name>
    <dbReference type="NCBI Taxonomy" id="2862362"/>
    <lineage>
        <taxon>Eukaryota</taxon>
        <taxon>Fungi</taxon>
        <taxon>Dikarya</taxon>
        <taxon>Basidiomycota</taxon>
        <taxon>Agaricomycotina</taxon>
        <taxon>Agaricomycetes</taxon>
        <taxon>Agaricomycetidae</taxon>
        <taxon>Agaricales</taxon>
        <taxon>Marasmiineae</taxon>
        <taxon>Mycenaceae</taxon>
        <taxon>Favolaschia</taxon>
    </lineage>
</organism>
<dbReference type="PANTHER" id="PTHR11685">
    <property type="entry name" value="RBR FAMILY RING FINGER AND IBR DOMAIN-CONTAINING"/>
    <property type="match status" value="1"/>
</dbReference>
<dbReference type="InterPro" id="IPR017907">
    <property type="entry name" value="Znf_RING_CS"/>
</dbReference>
<evidence type="ECO:0000256" key="3">
    <source>
        <dbReference type="ARBA" id="ARBA00022679"/>
    </source>
</evidence>
<dbReference type="InterPro" id="IPR002867">
    <property type="entry name" value="IBR_dom"/>
</dbReference>
<dbReference type="SMART" id="SM00647">
    <property type="entry name" value="IBR"/>
    <property type="match status" value="2"/>
</dbReference>
<keyword evidence="3 10" id="KW-0808">Transferase</keyword>
<accession>A0AAW0D6S4</accession>
<evidence type="ECO:0000256" key="7">
    <source>
        <dbReference type="ARBA" id="ARBA00022786"/>
    </source>
</evidence>
<evidence type="ECO:0000256" key="5">
    <source>
        <dbReference type="ARBA" id="ARBA00022737"/>
    </source>
</evidence>
<dbReference type="InterPro" id="IPR031127">
    <property type="entry name" value="E3_UB_ligase_RBR"/>
</dbReference>
<keyword evidence="5" id="KW-0677">Repeat</keyword>
<dbReference type="PROSITE" id="PS51873">
    <property type="entry name" value="TRIAD"/>
    <property type="match status" value="1"/>
</dbReference>
<keyword evidence="8" id="KW-0862">Zinc</keyword>
<keyword evidence="6" id="KW-0863">Zinc-finger</keyword>
<sequence>MGGCIPSKLIPGEMEQPWSPTVNIFINARDDLHNPDKIALAEAEARAAKLEAAIRSKGNHKAPVCSICFSQCRIAKNTNVWQATSLRLAPERQNSRYSTESRPRKPVLHGLRLPSCKHIFCGTCLAQWIYNCLNIAFVGEEYGTVIGPPQQAVVGMRAQWPIFCPTCMLRPGEEEHRTPITDADAERVLGGPNIEEWRHAQLLSTVELLSCPHRGCIEKFPPDADSRVAMQCPRCGGLLCKSCKSIWHENMTCERYKAQPISERRPEDEAFRSLAQREKWRRCPQCSAMVELEYGCNHITCLCGHHFCYCCGGTFAIEEGRYHCTGGQNCMVWEEQKLYDY</sequence>
<reference evidence="10 11" key="1">
    <citation type="journal article" date="2024" name="J Genomics">
        <title>Draft genome sequencing and assembly of Favolaschia claudopus CIRM-BRFM 2984 isolated from oak limbs.</title>
        <authorList>
            <person name="Navarro D."/>
            <person name="Drula E."/>
            <person name="Chaduli D."/>
            <person name="Cazenave R."/>
            <person name="Ahrendt S."/>
            <person name="Wang J."/>
            <person name="Lipzen A."/>
            <person name="Daum C."/>
            <person name="Barry K."/>
            <person name="Grigoriev I.V."/>
            <person name="Favel A."/>
            <person name="Rosso M.N."/>
            <person name="Martin F."/>
        </authorList>
    </citation>
    <scope>NUCLEOTIDE SEQUENCE [LARGE SCALE GENOMIC DNA]</scope>
    <source>
        <strain evidence="10 11">CIRM-BRFM 2984</strain>
    </source>
</reference>
<dbReference type="PROSITE" id="PS00518">
    <property type="entry name" value="ZF_RING_1"/>
    <property type="match status" value="1"/>
</dbReference>
<evidence type="ECO:0000313" key="11">
    <source>
        <dbReference type="Proteomes" id="UP001362999"/>
    </source>
</evidence>
<dbReference type="EMBL" id="JAWWNJ010000010">
    <property type="protein sequence ID" value="KAK7046722.1"/>
    <property type="molecule type" value="Genomic_DNA"/>
</dbReference>
<evidence type="ECO:0000313" key="10">
    <source>
        <dbReference type="EMBL" id="KAK7046722.1"/>
    </source>
</evidence>
<evidence type="ECO:0000259" key="9">
    <source>
        <dbReference type="PROSITE" id="PS51873"/>
    </source>
</evidence>
<dbReference type="GO" id="GO:0061630">
    <property type="term" value="F:ubiquitin protein ligase activity"/>
    <property type="evidence" value="ECO:0007669"/>
    <property type="project" value="UniProtKB-EC"/>
</dbReference>
<dbReference type="GO" id="GO:0008270">
    <property type="term" value="F:zinc ion binding"/>
    <property type="evidence" value="ECO:0007669"/>
    <property type="project" value="UniProtKB-KW"/>
</dbReference>
<keyword evidence="7" id="KW-0833">Ubl conjugation pathway</keyword>
<evidence type="ECO:0000256" key="2">
    <source>
        <dbReference type="ARBA" id="ARBA00012251"/>
    </source>
</evidence>
<evidence type="ECO:0000256" key="4">
    <source>
        <dbReference type="ARBA" id="ARBA00022723"/>
    </source>
</evidence>
<name>A0AAW0D6S4_9AGAR</name>
<evidence type="ECO:0000256" key="1">
    <source>
        <dbReference type="ARBA" id="ARBA00001798"/>
    </source>
</evidence>